<dbReference type="EMBL" id="CP157400">
    <property type="protein sequence ID" value="XBS09114.1"/>
    <property type="molecule type" value="Genomic_DNA"/>
</dbReference>
<proteinExistence type="predicted"/>
<evidence type="ECO:0000313" key="1">
    <source>
        <dbReference type="EMBL" id="XBS09114.1"/>
    </source>
</evidence>
<organism evidence="1">
    <name type="scientific">Pediococcus pentosaceus CGMCC 7049</name>
    <dbReference type="NCBI Taxonomy" id="1460385"/>
    <lineage>
        <taxon>Bacteria</taxon>
        <taxon>Bacillati</taxon>
        <taxon>Bacillota</taxon>
        <taxon>Bacilli</taxon>
        <taxon>Lactobacillales</taxon>
        <taxon>Lactobacillaceae</taxon>
        <taxon>Pediococcus</taxon>
    </lineage>
</organism>
<reference evidence="1" key="2">
    <citation type="submission" date="2024-05" db="EMBL/GenBank/DDBJ databases">
        <authorList>
            <person name="Chen H."/>
        </authorList>
    </citation>
    <scope>NUCLEOTIDE SEQUENCE</scope>
    <source>
        <strain evidence="1">CGMCC 7049</strain>
    </source>
</reference>
<accession>A0AAU7NNE8</accession>
<sequence length="88" mass="10114">MENSKLTTLRLVEGIRDMLENNPVTIKVNYPVTVNNLDRHDPKFIVKKIDDDNDIIVGTTLRDKKVLINPNFVVSVEEYLDPSKNISF</sequence>
<reference evidence="1" key="1">
    <citation type="submission" date="2014-02" db="EMBL/GenBank/DDBJ databases">
        <authorList>
            <person name="Zhao D."/>
            <person name="Dong X."/>
            <person name="Li Y."/>
            <person name="Lv L."/>
            <person name="Zhao D."/>
            <person name="Gao Y."/>
            <person name="Wang Y."/>
            <person name="Li Y."/>
        </authorList>
    </citation>
    <scope>NUCLEOTIDE SEQUENCE</scope>
    <source>
        <strain evidence="1">CGMCC 7049</strain>
    </source>
</reference>
<dbReference type="RefSeq" id="WP_029257886.1">
    <property type="nucleotide sequence ID" value="NZ_CP157400.1"/>
</dbReference>
<protein>
    <submittedName>
        <fullName evidence="1">Uncharacterized protein</fullName>
    </submittedName>
</protein>
<dbReference type="AlphaFoldDB" id="A0AAU7NNE8"/>
<gene>
    <name evidence="1" type="ORF">BB06_04095</name>
</gene>
<name>A0AAU7NNE8_PEDPE</name>